<dbReference type="Proteomes" id="UP000663852">
    <property type="component" value="Unassembled WGS sequence"/>
</dbReference>
<evidence type="ECO:0000313" key="2">
    <source>
        <dbReference type="EMBL" id="CAF0754882.1"/>
    </source>
</evidence>
<accession>A0A813PKS5</accession>
<proteinExistence type="predicted"/>
<keyword evidence="1" id="KW-0732">Signal</keyword>
<feature type="signal peptide" evidence="1">
    <location>
        <begin position="1"/>
        <end position="21"/>
    </location>
</feature>
<evidence type="ECO:0000256" key="1">
    <source>
        <dbReference type="SAM" id="SignalP"/>
    </source>
</evidence>
<organism evidence="2 3">
    <name type="scientific">Adineta ricciae</name>
    <name type="common">Rotifer</name>
    <dbReference type="NCBI Taxonomy" id="249248"/>
    <lineage>
        <taxon>Eukaryota</taxon>
        <taxon>Metazoa</taxon>
        <taxon>Spiralia</taxon>
        <taxon>Gnathifera</taxon>
        <taxon>Rotifera</taxon>
        <taxon>Eurotatoria</taxon>
        <taxon>Bdelloidea</taxon>
        <taxon>Adinetida</taxon>
        <taxon>Adinetidae</taxon>
        <taxon>Adineta</taxon>
    </lineage>
</organism>
<comment type="caution">
    <text evidence="2">The sequence shown here is derived from an EMBL/GenBank/DDBJ whole genome shotgun (WGS) entry which is preliminary data.</text>
</comment>
<dbReference type="AlphaFoldDB" id="A0A813PKS5"/>
<evidence type="ECO:0000313" key="3">
    <source>
        <dbReference type="Proteomes" id="UP000663852"/>
    </source>
</evidence>
<feature type="chain" id="PRO_5033006761" evidence="1">
    <location>
        <begin position="22"/>
        <end position="125"/>
    </location>
</feature>
<name>A0A813PKS5_ADIRI</name>
<dbReference type="EMBL" id="CAJNOJ010000006">
    <property type="protein sequence ID" value="CAF0754882.1"/>
    <property type="molecule type" value="Genomic_DNA"/>
</dbReference>
<sequence>MASIVYLILCAILIPLQLRTASLLFVNGQATPSCKLENRTYILPICKRSPTFTIPVCVGHCSSGTRWDFKLNRFLSRTTACTVTNFKTINYTCVDSTHTAITIIIPLACSCGKPHCLNAHPHHPL</sequence>
<protein>
    <submittedName>
        <fullName evidence="2">Uncharacterized protein</fullName>
    </submittedName>
</protein>
<reference evidence="2" key="1">
    <citation type="submission" date="2021-02" db="EMBL/GenBank/DDBJ databases">
        <authorList>
            <person name="Nowell W R."/>
        </authorList>
    </citation>
    <scope>NUCLEOTIDE SEQUENCE</scope>
</reference>
<gene>
    <name evidence="2" type="ORF">EDS130_LOCUS2490</name>
</gene>